<dbReference type="AlphaFoldDB" id="A0A6M3LIU5"/>
<dbReference type="EMBL" id="MT143229">
    <property type="protein sequence ID" value="QJA94403.1"/>
    <property type="molecule type" value="Genomic_DNA"/>
</dbReference>
<protein>
    <submittedName>
        <fullName evidence="1">Uncharacterized protein</fullName>
    </submittedName>
</protein>
<gene>
    <name evidence="1" type="ORF">MM415B03862_0004</name>
</gene>
<organism evidence="1">
    <name type="scientific">viral metagenome</name>
    <dbReference type="NCBI Taxonomy" id="1070528"/>
    <lineage>
        <taxon>unclassified sequences</taxon>
        <taxon>metagenomes</taxon>
        <taxon>organismal metagenomes</taxon>
    </lineage>
</organism>
<evidence type="ECO:0000313" key="1">
    <source>
        <dbReference type="EMBL" id="QJA94403.1"/>
    </source>
</evidence>
<proteinExistence type="predicted"/>
<accession>A0A6M3LIU5</accession>
<sequence>MSDRQHLDWIIHEKADTPAEYSILRNEITLYFNNSLPYISLSTKAQLIVYSYQVKEEENP</sequence>
<name>A0A6M3LIU5_9ZZZZ</name>
<reference evidence="1" key="1">
    <citation type="submission" date="2020-03" db="EMBL/GenBank/DDBJ databases">
        <title>The deep terrestrial virosphere.</title>
        <authorList>
            <person name="Holmfeldt K."/>
            <person name="Nilsson E."/>
            <person name="Simone D."/>
            <person name="Lopez-Fernandez M."/>
            <person name="Wu X."/>
            <person name="de Brujin I."/>
            <person name="Lundin D."/>
            <person name="Andersson A."/>
            <person name="Bertilsson S."/>
            <person name="Dopson M."/>
        </authorList>
    </citation>
    <scope>NUCLEOTIDE SEQUENCE</scope>
    <source>
        <strain evidence="1">MM415B03862</strain>
    </source>
</reference>